<dbReference type="InterPro" id="IPR055391">
    <property type="entry name" value="BROMI_N"/>
</dbReference>
<protein>
    <recommendedName>
        <fullName evidence="1">BROMI N-terminal domain-containing protein</fullName>
    </recommendedName>
</protein>
<dbReference type="EMBL" id="CATNWA010014557">
    <property type="protein sequence ID" value="CAI9573342.1"/>
    <property type="molecule type" value="Genomic_DNA"/>
</dbReference>
<name>A0ABN9DLK6_9NEOB</name>
<evidence type="ECO:0000259" key="1">
    <source>
        <dbReference type="Pfam" id="PF23431"/>
    </source>
</evidence>
<dbReference type="Pfam" id="PF23431">
    <property type="entry name" value="BROMI_N"/>
    <property type="match status" value="1"/>
</dbReference>
<feature type="domain" description="BROMI N-terminal" evidence="1">
    <location>
        <begin position="12"/>
        <end position="138"/>
    </location>
</feature>
<reference evidence="2" key="1">
    <citation type="submission" date="2023-05" db="EMBL/GenBank/DDBJ databases">
        <authorList>
            <person name="Stuckert A."/>
        </authorList>
    </citation>
    <scope>NUCLEOTIDE SEQUENCE</scope>
</reference>
<proteinExistence type="predicted"/>
<organism evidence="2 3">
    <name type="scientific">Staurois parvus</name>
    <dbReference type="NCBI Taxonomy" id="386267"/>
    <lineage>
        <taxon>Eukaryota</taxon>
        <taxon>Metazoa</taxon>
        <taxon>Chordata</taxon>
        <taxon>Craniata</taxon>
        <taxon>Vertebrata</taxon>
        <taxon>Euteleostomi</taxon>
        <taxon>Amphibia</taxon>
        <taxon>Batrachia</taxon>
        <taxon>Anura</taxon>
        <taxon>Neobatrachia</taxon>
        <taxon>Ranoidea</taxon>
        <taxon>Ranidae</taxon>
        <taxon>Staurois</taxon>
    </lineage>
</organism>
<evidence type="ECO:0000313" key="3">
    <source>
        <dbReference type="Proteomes" id="UP001162483"/>
    </source>
</evidence>
<evidence type="ECO:0000313" key="2">
    <source>
        <dbReference type="EMBL" id="CAI9573342.1"/>
    </source>
</evidence>
<keyword evidence="3" id="KW-1185">Reference proteome</keyword>
<accession>A0ABN9DLK6</accession>
<comment type="caution">
    <text evidence="2">The sequence shown here is derived from an EMBL/GenBank/DDBJ whole genome shotgun (WGS) entry which is preliminary data.</text>
</comment>
<gene>
    <name evidence="2" type="ORF">SPARVUS_LOCUS7672383</name>
</gene>
<sequence>MATFSVDDEISLQTMVRQLLQSVKEKLATAPSAECAEEILLHLEETDEHFHNYELVKYLRHYIKSSLGSVIEDETERCTFAQSQGEGSGYDTLVQRVTKRTRESKEYTEMMLSLKNVMMAVVETLLNKFEEDQAKNREMQKKALHEQSAVDTLIIVPTVIHLSIRVIHL</sequence>
<dbReference type="Proteomes" id="UP001162483">
    <property type="component" value="Unassembled WGS sequence"/>
</dbReference>